<organism evidence="1 2">
    <name type="scientific">Ferrimonas lipolytica</name>
    <dbReference type="NCBI Taxonomy" id="2724191"/>
    <lineage>
        <taxon>Bacteria</taxon>
        <taxon>Pseudomonadati</taxon>
        <taxon>Pseudomonadota</taxon>
        <taxon>Gammaproteobacteria</taxon>
        <taxon>Alteromonadales</taxon>
        <taxon>Ferrimonadaceae</taxon>
        <taxon>Ferrimonas</taxon>
    </lineage>
</organism>
<evidence type="ECO:0000313" key="2">
    <source>
        <dbReference type="Proteomes" id="UP000501602"/>
    </source>
</evidence>
<protein>
    <submittedName>
        <fullName evidence="1">DUF2913 family protein</fullName>
    </submittedName>
</protein>
<evidence type="ECO:0000313" key="1">
    <source>
        <dbReference type="EMBL" id="QIZ77295.1"/>
    </source>
</evidence>
<dbReference type="Pfam" id="PF11140">
    <property type="entry name" value="DUF2913"/>
    <property type="match status" value="1"/>
</dbReference>
<dbReference type="EMBL" id="CP051180">
    <property type="protein sequence ID" value="QIZ77295.1"/>
    <property type="molecule type" value="Genomic_DNA"/>
</dbReference>
<dbReference type="KEGG" id="fes:HER31_10630"/>
<dbReference type="InterPro" id="IPR021316">
    <property type="entry name" value="DUF2913"/>
</dbReference>
<gene>
    <name evidence="1" type="ORF">HER31_10630</name>
</gene>
<reference evidence="1 2" key="1">
    <citation type="submission" date="2020-04" db="EMBL/GenBank/DDBJ databases">
        <title>Ferrimonas sp. S7 isolated from sea water.</title>
        <authorList>
            <person name="Bae S.S."/>
            <person name="Baek K."/>
        </authorList>
    </citation>
    <scope>NUCLEOTIDE SEQUENCE [LARGE SCALE GENOMIC DNA]</scope>
    <source>
        <strain evidence="1 2">S7</strain>
    </source>
</reference>
<sequence>MAEGFNIAILMLAKTGLDELVQGQQSGKVPCNPSSEAHFFSAWVTRAIKQQRFPHCVAKQLLAWQKAARTQGANAGLKPIFEQICATYQPLVDASSNMAAVSSTQLEQLFAALDEHDWYVERGYPVSRKVTHHTDGKASLVVCSEQWQQSIDANTGTLIKPLSVYARGDVSQLIHVAYQHGLLLHKITDYKSLVKYHGEFIIYPNNAGTILAQLQTPSQG</sequence>
<accession>A0A6H1UDY1</accession>
<proteinExistence type="predicted"/>
<dbReference type="RefSeq" id="WP_168660556.1">
    <property type="nucleotide sequence ID" value="NZ_CP051180.1"/>
</dbReference>
<dbReference type="AlphaFoldDB" id="A0A6H1UDY1"/>
<name>A0A6H1UDY1_9GAMM</name>
<dbReference type="Proteomes" id="UP000501602">
    <property type="component" value="Chromosome"/>
</dbReference>
<keyword evidence="2" id="KW-1185">Reference proteome</keyword>